<dbReference type="PANTHER" id="PTHR35563:SF2">
    <property type="entry name" value="BARREL METAL-DEPENDENT HYDROLASE, PUTATIVE (AFU_ORTHOLOGUE AFUA_1G16240)-RELATED"/>
    <property type="match status" value="1"/>
</dbReference>
<sequence length="294" mass="32488">MSSTLASRIPRETWDSHMHIVDPYNYPLSATAAYKPHAHLLPDALSFESSLNIHNIVIVQPSIYGTDNSCTLDALRAIGPARGRAVVQLDPATITAAELDEWHRIGVRGVRLNFKSVGAAIDEGGLRDTLVRNADVVRGYGWVVQLYIGMENMPVLERIIASTEALRGIKFCIDHLGHPTLPAGSLVQGTMPDPYALPGFAALVRLLKAGQTWTKCSAAYRIEKDAAMPWTQAMAKEVMKQAPERVVFATDWPHTRFDGYDVVPFVERCLEWCAGDERLAEKLFSGNCKVLFDV</sequence>
<gene>
    <name evidence="2" type="ORF">EJ05DRAFT_476995</name>
</gene>
<protein>
    <submittedName>
        <fullName evidence="2">Amidohydrolase 2</fullName>
    </submittedName>
</protein>
<dbReference type="Pfam" id="PF04909">
    <property type="entry name" value="Amidohydro_2"/>
    <property type="match status" value="1"/>
</dbReference>
<dbReference type="OrthoDB" id="2135488at2759"/>
<dbReference type="InterPro" id="IPR032466">
    <property type="entry name" value="Metal_Hydrolase"/>
</dbReference>
<evidence type="ECO:0000313" key="3">
    <source>
        <dbReference type="Proteomes" id="UP000799437"/>
    </source>
</evidence>
<dbReference type="PANTHER" id="PTHR35563">
    <property type="entry name" value="BARREL METAL-DEPENDENT HYDROLASE, PUTATIVE (AFU_ORTHOLOGUE AFUA_1G16240)-RELATED"/>
    <property type="match status" value="1"/>
</dbReference>
<keyword evidence="3" id="KW-1185">Reference proteome</keyword>
<dbReference type="GO" id="GO:0016787">
    <property type="term" value="F:hydrolase activity"/>
    <property type="evidence" value="ECO:0007669"/>
    <property type="project" value="UniProtKB-KW"/>
</dbReference>
<keyword evidence="2" id="KW-0378">Hydrolase</keyword>
<dbReference type="InterPro" id="IPR052358">
    <property type="entry name" value="Aro_Compnd_Degr_Hydrolases"/>
</dbReference>
<dbReference type="GeneID" id="54485214"/>
<organism evidence="2 3">
    <name type="scientific">Pseudovirgaria hyperparasitica</name>
    <dbReference type="NCBI Taxonomy" id="470096"/>
    <lineage>
        <taxon>Eukaryota</taxon>
        <taxon>Fungi</taxon>
        <taxon>Dikarya</taxon>
        <taxon>Ascomycota</taxon>
        <taxon>Pezizomycotina</taxon>
        <taxon>Dothideomycetes</taxon>
        <taxon>Dothideomycetes incertae sedis</taxon>
        <taxon>Acrospermales</taxon>
        <taxon>Acrospermaceae</taxon>
        <taxon>Pseudovirgaria</taxon>
    </lineage>
</organism>
<proteinExistence type="predicted"/>
<reference evidence="2" key="1">
    <citation type="journal article" date="2020" name="Stud. Mycol.">
        <title>101 Dothideomycetes genomes: a test case for predicting lifestyles and emergence of pathogens.</title>
        <authorList>
            <person name="Haridas S."/>
            <person name="Albert R."/>
            <person name="Binder M."/>
            <person name="Bloem J."/>
            <person name="Labutti K."/>
            <person name="Salamov A."/>
            <person name="Andreopoulos B."/>
            <person name="Baker S."/>
            <person name="Barry K."/>
            <person name="Bills G."/>
            <person name="Bluhm B."/>
            <person name="Cannon C."/>
            <person name="Castanera R."/>
            <person name="Culley D."/>
            <person name="Daum C."/>
            <person name="Ezra D."/>
            <person name="Gonzalez J."/>
            <person name="Henrissat B."/>
            <person name="Kuo A."/>
            <person name="Liang C."/>
            <person name="Lipzen A."/>
            <person name="Lutzoni F."/>
            <person name="Magnuson J."/>
            <person name="Mondo S."/>
            <person name="Nolan M."/>
            <person name="Ohm R."/>
            <person name="Pangilinan J."/>
            <person name="Park H.-J."/>
            <person name="Ramirez L."/>
            <person name="Alfaro M."/>
            <person name="Sun H."/>
            <person name="Tritt A."/>
            <person name="Yoshinaga Y."/>
            <person name="Zwiers L.-H."/>
            <person name="Turgeon B."/>
            <person name="Goodwin S."/>
            <person name="Spatafora J."/>
            <person name="Crous P."/>
            <person name="Grigoriev I."/>
        </authorList>
    </citation>
    <scope>NUCLEOTIDE SEQUENCE</scope>
    <source>
        <strain evidence="2">CBS 121739</strain>
    </source>
</reference>
<evidence type="ECO:0000259" key="1">
    <source>
        <dbReference type="Pfam" id="PF04909"/>
    </source>
</evidence>
<dbReference type="RefSeq" id="XP_033600236.1">
    <property type="nucleotide sequence ID" value="XM_033744160.1"/>
</dbReference>
<dbReference type="Proteomes" id="UP000799437">
    <property type="component" value="Unassembled WGS sequence"/>
</dbReference>
<name>A0A6A6W5G4_9PEZI</name>
<evidence type="ECO:0000313" key="2">
    <source>
        <dbReference type="EMBL" id="KAF2757785.1"/>
    </source>
</evidence>
<dbReference type="InterPro" id="IPR006680">
    <property type="entry name" value="Amidohydro-rel"/>
</dbReference>
<dbReference type="AlphaFoldDB" id="A0A6A6W5G4"/>
<accession>A0A6A6W5G4</accession>
<dbReference type="SUPFAM" id="SSF51556">
    <property type="entry name" value="Metallo-dependent hydrolases"/>
    <property type="match status" value="1"/>
</dbReference>
<dbReference type="EMBL" id="ML996573">
    <property type="protein sequence ID" value="KAF2757785.1"/>
    <property type="molecule type" value="Genomic_DNA"/>
</dbReference>
<dbReference type="Gene3D" id="3.20.20.140">
    <property type="entry name" value="Metal-dependent hydrolases"/>
    <property type="match status" value="1"/>
</dbReference>
<feature type="domain" description="Amidohydrolase-related" evidence="1">
    <location>
        <begin position="15"/>
        <end position="289"/>
    </location>
</feature>